<keyword evidence="2 3" id="KW-0501">Molybdenum cofactor biosynthesis</keyword>
<dbReference type="GO" id="GO:0005737">
    <property type="term" value="C:cytoplasm"/>
    <property type="evidence" value="ECO:0007669"/>
    <property type="project" value="UniProtKB-SubCell"/>
</dbReference>
<dbReference type="OrthoDB" id="9782042at2"/>
<accession>A0A4P6K5P4</accession>
<organism evidence="4 5">
    <name type="scientific">Ktedonosporobacter rubrisoli</name>
    <dbReference type="NCBI Taxonomy" id="2509675"/>
    <lineage>
        <taxon>Bacteria</taxon>
        <taxon>Bacillati</taxon>
        <taxon>Chloroflexota</taxon>
        <taxon>Ktedonobacteria</taxon>
        <taxon>Ktedonobacterales</taxon>
        <taxon>Ktedonosporobacteraceae</taxon>
        <taxon>Ktedonosporobacter</taxon>
    </lineage>
</organism>
<feature type="active site" description="Cysteine persulfide intermediate" evidence="3">
    <location>
        <position position="113"/>
    </location>
</feature>
<keyword evidence="4" id="KW-0808">Transferase</keyword>
<dbReference type="HAMAP" id="MF_00187">
    <property type="entry name" value="FdhD"/>
    <property type="match status" value="1"/>
</dbReference>
<evidence type="ECO:0000313" key="4">
    <source>
        <dbReference type="EMBL" id="QBD83697.1"/>
    </source>
</evidence>
<dbReference type="EMBL" id="CP035758">
    <property type="protein sequence ID" value="QBD83697.1"/>
    <property type="molecule type" value="Genomic_DNA"/>
</dbReference>
<name>A0A4P6K5P4_KTERU</name>
<dbReference type="PIRSF" id="PIRSF015626">
    <property type="entry name" value="FdhD"/>
    <property type="match status" value="1"/>
</dbReference>
<comment type="caution">
    <text evidence="3">Lacks conserved residue(s) required for the propagation of feature annotation.</text>
</comment>
<dbReference type="NCBIfam" id="NF001943">
    <property type="entry name" value="PRK00724.1-2"/>
    <property type="match status" value="1"/>
</dbReference>
<dbReference type="PANTHER" id="PTHR30592:SF1">
    <property type="entry name" value="SULFUR CARRIER PROTEIN FDHD"/>
    <property type="match status" value="1"/>
</dbReference>
<keyword evidence="5" id="KW-1185">Reference proteome</keyword>
<dbReference type="GO" id="GO:0016783">
    <property type="term" value="F:sulfurtransferase activity"/>
    <property type="evidence" value="ECO:0007669"/>
    <property type="project" value="InterPro"/>
</dbReference>
<dbReference type="InterPro" id="IPR016193">
    <property type="entry name" value="Cytidine_deaminase-like"/>
</dbReference>
<sequence>MQVGVVRWQDGVRQPREEQLTVEEPFEIRIGEQSLAVIMRTPGNDRELALGFLFSEGLIQSAEDVLRIEDALDADGLPLPNVLKVILRNQQQQQALQTHQATFERHFAVSASCGLCGKNSIADLLYTTPALEPDTFRVREAVFYDLAAQLRARQTVFSHTGGLHAAGIFTQIGELQLLREDVGRHNAVDKLVGHALLHGLYPYRERILMVSGRTSFEIIQKALLARIPCIVAISAPSSLAVELAEKSGITLIGFLRDRSMNVYTHPERIVP</sequence>
<dbReference type="Proteomes" id="UP000290365">
    <property type="component" value="Chromosome"/>
</dbReference>
<comment type="function">
    <text evidence="3">Required for formate dehydrogenase (FDH) activity. Acts as a sulfur carrier protein that transfers sulfur from IscS to the molybdenum cofactor prior to its insertion into FDH.</text>
</comment>
<evidence type="ECO:0000256" key="1">
    <source>
        <dbReference type="ARBA" id="ARBA00022490"/>
    </source>
</evidence>
<dbReference type="PANTHER" id="PTHR30592">
    <property type="entry name" value="FORMATE DEHYDROGENASE"/>
    <property type="match status" value="1"/>
</dbReference>
<dbReference type="AlphaFoldDB" id="A0A4P6K5P4"/>
<dbReference type="SUPFAM" id="SSF53927">
    <property type="entry name" value="Cytidine deaminase-like"/>
    <property type="match status" value="1"/>
</dbReference>
<dbReference type="Gene3D" id="3.40.140.10">
    <property type="entry name" value="Cytidine Deaminase, domain 2"/>
    <property type="match status" value="1"/>
</dbReference>
<dbReference type="Gene3D" id="3.10.20.10">
    <property type="match status" value="1"/>
</dbReference>
<dbReference type="NCBIfam" id="TIGR00129">
    <property type="entry name" value="fdhD_narQ"/>
    <property type="match status" value="1"/>
</dbReference>
<comment type="subcellular location">
    <subcellularLocation>
        <location evidence="3">Cytoplasm</location>
    </subcellularLocation>
</comment>
<evidence type="ECO:0000313" key="5">
    <source>
        <dbReference type="Proteomes" id="UP000290365"/>
    </source>
</evidence>
<dbReference type="Pfam" id="PF02634">
    <property type="entry name" value="FdhD-NarQ"/>
    <property type="match status" value="1"/>
</dbReference>
<keyword evidence="1 3" id="KW-0963">Cytoplasm</keyword>
<protein>
    <recommendedName>
        <fullName evidence="3">Sulfur carrier protein FdhD</fullName>
    </recommendedName>
</protein>
<proteinExistence type="inferred from homology"/>
<reference evidence="4 5" key="1">
    <citation type="submission" date="2019-01" db="EMBL/GenBank/DDBJ databases">
        <title>Ktedonosporobacter rubrisoli SCAWS-G2.</title>
        <authorList>
            <person name="Huang Y."/>
            <person name="Yan B."/>
        </authorList>
    </citation>
    <scope>NUCLEOTIDE SEQUENCE [LARGE SCALE GENOMIC DNA]</scope>
    <source>
        <strain evidence="4 5">SCAWS-G2</strain>
    </source>
</reference>
<evidence type="ECO:0000256" key="3">
    <source>
        <dbReference type="HAMAP-Rule" id="MF_00187"/>
    </source>
</evidence>
<comment type="similarity">
    <text evidence="3">Belongs to the FdhD family.</text>
</comment>
<dbReference type="GO" id="GO:0097163">
    <property type="term" value="F:sulfur carrier activity"/>
    <property type="evidence" value="ECO:0007669"/>
    <property type="project" value="UniProtKB-UniRule"/>
</dbReference>
<dbReference type="GO" id="GO:0006777">
    <property type="term" value="P:Mo-molybdopterin cofactor biosynthetic process"/>
    <property type="evidence" value="ECO:0007669"/>
    <property type="project" value="UniProtKB-UniRule"/>
</dbReference>
<gene>
    <name evidence="3 4" type="primary">fdhD</name>
    <name evidence="4" type="ORF">EPA93_36925</name>
</gene>
<evidence type="ECO:0000256" key="2">
    <source>
        <dbReference type="ARBA" id="ARBA00023150"/>
    </source>
</evidence>
<dbReference type="KEGG" id="kbs:EPA93_36925"/>
<dbReference type="InterPro" id="IPR003786">
    <property type="entry name" value="FdhD"/>
</dbReference>